<feature type="chain" id="PRO_5043955116" description="Xylanase inhibitor C-terminal domain-containing protein" evidence="1">
    <location>
        <begin position="24"/>
        <end position="386"/>
    </location>
</feature>
<keyword evidence="4" id="KW-1185">Reference proteome</keyword>
<reference evidence="3" key="2">
    <citation type="submission" date="2021-12" db="EMBL/GenBank/DDBJ databases">
        <title>Resequencing data analysis of finger millet.</title>
        <authorList>
            <person name="Hatakeyama M."/>
            <person name="Aluri S."/>
            <person name="Balachadran M.T."/>
            <person name="Sivarajan S.R."/>
            <person name="Poveda L."/>
            <person name="Shimizu-Inatsugi R."/>
            <person name="Schlapbach R."/>
            <person name="Sreeman S.M."/>
            <person name="Shimizu K.K."/>
        </authorList>
    </citation>
    <scope>NUCLEOTIDE SEQUENCE</scope>
</reference>
<feature type="domain" description="Xylanase inhibitor C-terminal" evidence="2">
    <location>
        <begin position="223"/>
        <end position="371"/>
    </location>
</feature>
<dbReference type="EMBL" id="BQKI01000005">
    <property type="protein sequence ID" value="GJM94717.1"/>
    <property type="molecule type" value="Genomic_DNA"/>
</dbReference>
<dbReference type="Gene3D" id="2.40.70.10">
    <property type="entry name" value="Acid Proteases"/>
    <property type="match status" value="1"/>
</dbReference>
<dbReference type="InterPro" id="IPR032799">
    <property type="entry name" value="TAXi_C"/>
</dbReference>
<dbReference type="Proteomes" id="UP001054889">
    <property type="component" value="Unassembled WGS sequence"/>
</dbReference>
<feature type="signal peptide" evidence="1">
    <location>
        <begin position="1"/>
        <end position="23"/>
    </location>
</feature>
<dbReference type="AlphaFoldDB" id="A0AAV5C8V3"/>
<comment type="caution">
    <text evidence="3">The sequence shown here is derived from an EMBL/GenBank/DDBJ whole genome shotgun (WGS) entry which is preliminary data.</text>
</comment>
<evidence type="ECO:0000313" key="3">
    <source>
        <dbReference type="EMBL" id="GJM94717.1"/>
    </source>
</evidence>
<protein>
    <recommendedName>
        <fullName evidence="2">Xylanase inhibitor C-terminal domain-containing protein</fullName>
    </recommendedName>
</protein>
<dbReference type="Pfam" id="PF14541">
    <property type="entry name" value="TAXi_C"/>
    <property type="match status" value="1"/>
</dbReference>
<dbReference type="SUPFAM" id="SSF50630">
    <property type="entry name" value="Acid proteases"/>
    <property type="match status" value="1"/>
</dbReference>
<name>A0AAV5C8V3_ELECO</name>
<organism evidence="3 4">
    <name type="scientific">Eleusine coracana subsp. coracana</name>
    <dbReference type="NCBI Taxonomy" id="191504"/>
    <lineage>
        <taxon>Eukaryota</taxon>
        <taxon>Viridiplantae</taxon>
        <taxon>Streptophyta</taxon>
        <taxon>Embryophyta</taxon>
        <taxon>Tracheophyta</taxon>
        <taxon>Spermatophyta</taxon>
        <taxon>Magnoliopsida</taxon>
        <taxon>Liliopsida</taxon>
        <taxon>Poales</taxon>
        <taxon>Poaceae</taxon>
        <taxon>PACMAD clade</taxon>
        <taxon>Chloridoideae</taxon>
        <taxon>Cynodonteae</taxon>
        <taxon>Eleusininae</taxon>
        <taxon>Eleusine</taxon>
    </lineage>
</organism>
<dbReference type="InterPro" id="IPR021109">
    <property type="entry name" value="Peptidase_aspartic_dom_sf"/>
</dbReference>
<reference evidence="3" key="1">
    <citation type="journal article" date="2018" name="DNA Res.">
        <title>Multiple hybrid de novo genome assembly of finger millet, an orphan allotetraploid crop.</title>
        <authorList>
            <person name="Hatakeyama M."/>
            <person name="Aluri S."/>
            <person name="Balachadran M.T."/>
            <person name="Sivarajan S.R."/>
            <person name="Patrignani A."/>
            <person name="Gruter S."/>
            <person name="Poveda L."/>
            <person name="Shimizu-Inatsugi R."/>
            <person name="Baeten J."/>
            <person name="Francoijs K.J."/>
            <person name="Nataraja K.N."/>
            <person name="Reddy Y.A.N."/>
            <person name="Phadnis S."/>
            <person name="Ravikumar R.L."/>
            <person name="Schlapbach R."/>
            <person name="Sreeman S.M."/>
            <person name="Shimizu K.K."/>
        </authorList>
    </citation>
    <scope>NUCLEOTIDE SEQUENCE</scope>
</reference>
<evidence type="ECO:0000256" key="1">
    <source>
        <dbReference type="SAM" id="SignalP"/>
    </source>
</evidence>
<sequence>MVLVVVLVVVVAASLDDGGRVEAWDVEGQLVDGAETLLIKAFGKLKISQKFKDALEGFKAGRKGYKTGKKLYNLMVQHIPEDVITSVFIAGYDPMPIPVAGVDITTRTVAQIGGRCAATGTGLIGVPSRQTLIGLYGRQSKPIVSLASATFLQCPAAGGARWAVLGLGELARRGITFSYLVVREPGGFVNTLALFGPQLAHLPGRRSSTPLVLNLQDPSSARYRVKITGILVDGLDIMAQDEAPLNNGIWRQDFNNGGGVDAYLSTTEPYSFLELGLYRLLRGTIEGNLLQAHRILPESAPPDGPLCYKPSSAVPFPSIAVKFAGGGVMPLNVANVLVSDPDGYDCLSIRPATTSYGDSILGAMLQSATLMTIQPPAAGHEGTLWF</sequence>
<accession>A0AAV5C8V3</accession>
<evidence type="ECO:0000259" key="2">
    <source>
        <dbReference type="Pfam" id="PF14541"/>
    </source>
</evidence>
<proteinExistence type="predicted"/>
<evidence type="ECO:0000313" key="4">
    <source>
        <dbReference type="Proteomes" id="UP001054889"/>
    </source>
</evidence>
<gene>
    <name evidence="3" type="primary">ga11390</name>
    <name evidence="3" type="ORF">PR202_ga11390</name>
</gene>
<keyword evidence="1" id="KW-0732">Signal</keyword>